<evidence type="ECO:0000259" key="1">
    <source>
        <dbReference type="PROSITE" id="PS50404"/>
    </source>
</evidence>
<dbReference type="SUPFAM" id="SSF47616">
    <property type="entry name" value="GST C-terminal domain-like"/>
    <property type="match status" value="1"/>
</dbReference>
<proteinExistence type="predicted"/>
<dbReference type="Gene3D" id="1.20.1050.10">
    <property type="match status" value="1"/>
</dbReference>
<comment type="caution">
    <text evidence="3">The sequence shown here is derived from an EMBL/GenBank/DDBJ whole genome shotgun (WGS) entry which is preliminary data.</text>
</comment>
<dbReference type="InterPro" id="IPR040079">
    <property type="entry name" value="Glutathione_S-Trfase"/>
</dbReference>
<dbReference type="SFLD" id="SFLDS00019">
    <property type="entry name" value="Glutathione_Transferase_(cytos"/>
    <property type="match status" value="1"/>
</dbReference>
<reference evidence="3 4" key="1">
    <citation type="submission" date="2024-02" db="EMBL/GenBank/DDBJ databases">
        <title>De novo assembly and annotation of 12 fungi associated with fruit tree decline syndrome in Ontario, Canada.</title>
        <authorList>
            <person name="Sulman M."/>
            <person name="Ellouze W."/>
            <person name="Ilyukhin E."/>
        </authorList>
    </citation>
    <scope>NUCLEOTIDE SEQUENCE [LARGE SCALE GENOMIC DNA]</scope>
    <source>
        <strain evidence="3 4">M42-189</strain>
    </source>
</reference>
<gene>
    <name evidence="3" type="ORF">SLS60_011769</name>
</gene>
<evidence type="ECO:0000313" key="3">
    <source>
        <dbReference type="EMBL" id="KAL1591770.1"/>
    </source>
</evidence>
<dbReference type="PANTHER" id="PTHR43968:SF8">
    <property type="entry name" value="S-TRANSFERASE, PUTATIVE (AFU_ORTHOLOGUE AFUA_2G00590)-RELATED"/>
    <property type="match status" value="1"/>
</dbReference>
<dbReference type="InterPro" id="IPR036282">
    <property type="entry name" value="Glutathione-S-Trfase_C_sf"/>
</dbReference>
<protein>
    <recommendedName>
        <fullName evidence="5">Glutathione S-transferase</fullName>
    </recommendedName>
</protein>
<dbReference type="SUPFAM" id="SSF52833">
    <property type="entry name" value="Thioredoxin-like"/>
    <property type="match status" value="1"/>
</dbReference>
<evidence type="ECO:0008006" key="5">
    <source>
        <dbReference type="Google" id="ProtNLM"/>
    </source>
</evidence>
<evidence type="ECO:0000313" key="4">
    <source>
        <dbReference type="Proteomes" id="UP001521785"/>
    </source>
</evidence>
<dbReference type="Gene3D" id="3.40.30.10">
    <property type="entry name" value="Glutaredoxin"/>
    <property type="match status" value="1"/>
</dbReference>
<dbReference type="InterPro" id="IPR050983">
    <property type="entry name" value="GST_Omega/HSP26"/>
</dbReference>
<organism evidence="3 4">
    <name type="scientific">Paraconiothyrium brasiliense</name>
    <dbReference type="NCBI Taxonomy" id="300254"/>
    <lineage>
        <taxon>Eukaryota</taxon>
        <taxon>Fungi</taxon>
        <taxon>Dikarya</taxon>
        <taxon>Ascomycota</taxon>
        <taxon>Pezizomycotina</taxon>
        <taxon>Dothideomycetes</taxon>
        <taxon>Pleosporomycetidae</taxon>
        <taxon>Pleosporales</taxon>
        <taxon>Massarineae</taxon>
        <taxon>Didymosphaeriaceae</taxon>
        <taxon>Paraconiothyrium</taxon>
    </lineage>
</organism>
<sequence>MSVLQTSPFARPRLTFQPTGAYRAHIALAELALPYDEEIIDLNTPRPASYLKINPRGQVPAMTIDNKTITESAIVATYLADRFPSKLLPASSDPEGPHVRSKINYFVDAYFSRVQSFWGKVLGAKTDAEEKAAASAYVEAVSREVEPLLSDAGPFFGGSETLTLAEVLAGSWILRVYTLPKYGIVPASILEDLASKAPNFDKWAREVIKHPSVLCIWDEEKIVEGTRGWIGKMRGKV</sequence>
<dbReference type="Pfam" id="PF13409">
    <property type="entry name" value="GST_N_2"/>
    <property type="match status" value="1"/>
</dbReference>
<name>A0ABR3QHX9_9PLEO</name>
<dbReference type="InterPro" id="IPR036249">
    <property type="entry name" value="Thioredoxin-like_sf"/>
</dbReference>
<dbReference type="PANTHER" id="PTHR43968">
    <property type="match status" value="1"/>
</dbReference>
<dbReference type="PROSITE" id="PS50404">
    <property type="entry name" value="GST_NTER"/>
    <property type="match status" value="1"/>
</dbReference>
<keyword evidence="4" id="KW-1185">Reference proteome</keyword>
<dbReference type="PROSITE" id="PS50405">
    <property type="entry name" value="GST_CTER"/>
    <property type="match status" value="1"/>
</dbReference>
<dbReference type="SFLD" id="SFLDG00358">
    <property type="entry name" value="Main_(cytGST)"/>
    <property type="match status" value="1"/>
</dbReference>
<dbReference type="Proteomes" id="UP001521785">
    <property type="component" value="Unassembled WGS sequence"/>
</dbReference>
<feature type="domain" description="GST N-terminal" evidence="1">
    <location>
        <begin position="8"/>
        <end position="87"/>
    </location>
</feature>
<dbReference type="InterPro" id="IPR004045">
    <property type="entry name" value="Glutathione_S-Trfase_N"/>
</dbReference>
<accession>A0ABR3QHX9</accession>
<feature type="domain" description="GST C-terminal" evidence="2">
    <location>
        <begin position="96"/>
        <end position="237"/>
    </location>
</feature>
<dbReference type="CDD" id="cd03046">
    <property type="entry name" value="GST_N_GTT1_like"/>
    <property type="match status" value="1"/>
</dbReference>
<dbReference type="EMBL" id="JAKJXO020000023">
    <property type="protein sequence ID" value="KAL1591770.1"/>
    <property type="molecule type" value="Genomic_DNA"/>
</dbReference>
<evidence type="ECO:0000259" key="2">
    <source>
        <dbReference type="PROSITE" id="PS50405"/>
    </source>
</evidence>
<dbReference type="InterPro" id="IPR010987">
    <property type="entry name" value="Glutathione-S-Trfase_C-like"/>
</dbReference>